<dbReference type="Proteomes" id="UP000237481">
    <property type="component" value="Unassembled WGS sequence"/>
</dbReference>
<keyword evidence="3" id="KW-1185">Reference proteome</keyword>
<feature type="compositionally biased region" description="Low complexity" evidence="1">
    <location>
        <begin position="202"/>
        <end position="215"/>
    </location>
</feature>
<feature type="region of interest" description="Disordered" evidence="1">
    <location>
        <begin position="1016"/>
        <end position="1246"/>
    </location>
</feature>
<protein>
    <submittedName>
        <fullName evidence="2">Uncharacterized protein</fullName>
    </submittedName>
</protein>
<feature type="compositionally biased region" description="Basic and acidic residues" evidence="1">
    <location>
        <begin position="1055"/>
        <end position="1073"/>
    </location>
</feature>
<feature type="region of interest" description="Disordered" evidence="1">
    <location>
        <begin position="702"/>
        <end position="984"/>
    </location>
</feature>
<feature type="compositionally biased region" description="Low complexity" evidence="1">
    <location>
        <begin position="838"/>
        <end position="851"/>
    </location>
</feature>
<accession>A0A2S4L9A3</accession>
<feature type="compositionally biased region" description="Polar residues" evidence="1">
    <location>
        <begin position="350"/>
        <end position="361"/>
    </location>
</feature>
<feature type="compositionally biased region" description="Low complexity" evidence="1">
    <location>
        <begin position="1103"/>
        <end position="1123"/>
    </location>
</feature>
<feature type="compositionally biased region" description="Acidic residues" evidence="1">
    <location>
        <begin position="866"/>
        <end position="886"/>
    </location>
</feature>
<feature type="compositionally biased region" description="Basic and acidic residues" evidence="1">
    <location>
        <begin position="447"/>
        <end position="467"/>
    </location>
</feature>
<evidence type="ECO:0000256" key="1">
    <source>
        <dbReference type="SAM" id="MobiDB-lite"/>
    </source>
</evidence>
<feature type="region of interest" description="Disordered" evidence="1">
    <location>
        <begin position="350"/>
        <end position="474"/>
    </location>
</feature>
<feature type="region of interest" description="Disordered" evidence="1">
    <location>
        <begin position="510"/>
        <end position="683"/>
    </location>
</feature>
<feature type="compositionally biased region" description="Low complexity" evidence="1">
    <location>
        <begin position="674"/>
        <end position="683"/>
    </location>
</feature>
<feature type="compositionally biased region" description="Polar residues" evidence="1">
    <location>
        <begin position="241"/>
        <end position="250"/>
    </location>
</feature>
<feature type="compositionally biased region" description="Polar residues" evidence="1">
    <location>
        <begin position="772"/>
        <end position="783"/>
    </location>
</feature>
<feature type="compositionally biased region" description="Low complexity" evidence="1">
    <location>
        <begin position="1204"/>
        <end position="1214"/>
    </location>
</feature>
<feature type="region of interest" description="Disordered" evidence="1">
    <location>
        <begin position="1"/>
        <end position="256"/>
    </location>
</feature>
<sequence>RSPQKLRVTVETDGAIDTASGGPRRRLFQSPALTATPASRRRERAITTTIPLRDAIEEEPADAGDAPTTPRRRGRPRKSNGTPMPSAAKRRAGTPAKTRSPRRPRIANTDEPEPPQSEASAQPTPRSTRRGRPPKNRATEPPSDAGTETTPKASATRQSRRRSQAMAPEDLVELADSAGDSQPQWGPEPAAQSEDEMELITARSDSSADASMTDAPVDNGPDSDIWMATLSKEATPRASAHPTQPISAPSPSERALVTRQPEPELADADIETSQAGDYVDLVQAPSDASSIDEPVGASALQNNDTIAQGEDFSMIFMDSIPSLQGFFNSSIPPVAQEELGEETSLIINNTLESLRRSTAQRDNMELSDPAEPPQPKPGRAEPAEDELASDELTPMQQTASKSPSRGPSPKWSRSPRKAAASSPLRHRVLRFAAKQAGDSTTVSPAKNVEDQTPKSDRARRDSGRVDDEVSNMYEDSFSEIPQQVLAEATPRRPHLADTYDGYGDIMDELQEGEEMELEDGEPQAEVAYEVHQGHKEETQPEEEAAYEEHENANQVQKEATYEEREERDEPPAPSNASTAARSDGGRLPTPDDTPPQAEVQDDEDQDKSDLGSRASPKAVYPPVIRAQQDVDTEDLPGPSEPVEQSERPQSSEDGRASTHSIEATPAHQMSSPFQEALSLQQESLQDKTIRPALSAIVRAGRALQSITSDPPSPGDRERQLGSPFRSSGSKESWNESRDGQNGRRMSKSPQQPLASTERPAASSSPAREDPFTSASHNTGQASFMQALGHSVAGPANKDPSPSRESAASSMRITPPSDEAMSWVVKEGPISPRLRGDNSLQQASRSSSTRAAKGSMSLERLDKAADEPDELNQEEPEARDDETDIWEFEARRETPRSTRQRPFGKKVATSSHRRGGMPSPWAKRRAEAPASSERDDAAETSNEQPSATDKGKGPAVMQASEVDKFSMLAQTQHQEAANKNAESASKAKGFELSAFFSSPAAIPGMLAQKLLPATTKSIFGPTPNQPEPAQAPAPVMPTSSMFPPVPQKEFIPNRSPRKDLFSPARPKEPQKRPAVEAASSPATPERIAMPAVAQKQNFTPRPGQASQTFFQASAQRASAATPPRMQLSHADIHRWQQETSNASEGSADANARPSLRPLPAKNASPRKSSLRSPLKPRTPGRVVEFTSSVLSPAEQARARQERRLSSSFLLQQQSAPPVPPPAPEAADDKENGTSNSNSGMDEVSMYDAPPLEDKTQAQPAHLSRTVWTRQHWLFLDDLLQLRRRAPFRAGYEPRANRYLGKTVRSQGEAMRLERWHLDCVDAFRAEVGGWDEGVLAKRLFALILGEERRKRGVPQRPSRVMFH</sequence>
<gene>
    <name evidence="2" type="ORF">TPAR_00813</name>
</gene>
<dbReference type="OrthoDB" id="3946221at2759"/>
<feature type="compositionally biased region" description="Polar residues" evidence="1">
    <location>
        <begin position="394"/>
        <end position="405"/>
    </location>
</feature>
<feature type="compositionally biased region" description="Basic and acidic residues" evidence="1">
    <location>
        <begin position="732"/>
        <end position="741"/>
    </location>
</feature>
<evidence type="ECO:0000313" key="3">
    <source>
        <dbReference type="Proteomes" id="UP000237481"/>
    </source>
</evidence>
<dbReference type="EMBL" id="PKSG01000080">
    <property type="protein sequence ID" value="POR38999.1"/>
    <property type="molecule type" value="Genomic_DNA"/>
</dbReference>
<feature type="compositionally biased region" description="Acidic residues" evidence="1">
    <location>
        <begin position="510"/>
        <end position="522"/>
    </location>
</feature>
<evidence type="ECO:0000313" key="2">
    <source>
        <dbReference type="EMBL" id="POR38999.1"/>
    </source>
</evidence>
<dbReference type="STRING" id="94208.A0A2S4L9A3"/>
<feature type="compositionally biased region" description="Basic and acidic residues" evidence="1">
    <location>
        <begin position="923"/>
        <end position="936"/>
    </location>
</feature>
<feature type="compositionally biased region" description="Polar residues" evidence="1">
    <location>
        <begin position="802"/>
        <end position="811"/>
    </location>
</feature>
<feature type="compositionally biased region" description="Basic and acidic residues" evidence="1">
    <location>
        <begin position="559"/>
        <end position="570"/>
    </location>
</feature>
<feature type="compositionally biased region" description="Pro residues" evidence="1">
    <location>
        <begin position="1022"/>
        <end position="1034"/>
    </location>
</feature>
<feature type="compositionally biased region" description="Basic and acidic residues" evidence="1">
    <location>
        <begin position="644"/>
        <end position="656"/>
    </location>
</feature>
<feature type="non-terminal residue" evidence="2">
    <location>
        <position position="1"/>
    </location>
</feature>
<comment type="caution">
    <text evidence="2">The sequence shown here is derived from an EMBL/GenBank/DDBJ whole genome shotgun (WGS) entry which is preliminary data.</text>
</comment>
<organism evidence="2 3">
    <name type="scientific">Tolypocladium paradoxum</name>
    <dbReference type="NCBI Taxonomy" id="94208"/>
    <lineage>
        <taxon>Eukaryota</taxon>
        <taxon>Fungi</taxon>
        <taxon>Dikarya</taxon>
        <taxon>Ascomycota</taxon>
        <taxon>Pezizomycotina</taxon>
        <taxon>Sordariomycetes</taxon>
        <taxon>Hypocreomycetidae</taxon>
        <taxon>Hypocreales</taxon>
        <taxon>Ophiocordycipitaceae</taxon>
        <taxon>Tolypocladium</taxon>
    </lineage>
</organism>
<name>A0A2S4L9A3_9HYPO</name>
<proteinExistence type="predicted"/>
<feature type="compositionally biased region" description="Polar residues" evidence="1">
    <location>
        <begin position="657"/>
        <end position="673"/>
    </location>
</feature>
<feature type="compositionally biased region" description="Low complexity" evidence="1">
    <location>
        <begin position="974"/>
        <end position="984"/>
    </location>
</feature>
<reference evidence="2 3" key="1">
    <citation type="submission" date="2018-01" db="EMBL/GenBank/DDBJ databases">
        <title>Harnessing the power of phylogenomics to disentangle the directionality and signatures of interkingdom host jumping in the parasitic fungal genus Tolypocladium.</title>
        <authorList>
            <person name="Quandt C.A."/>
            <person name="Patterson W."/>
            <person name="Spatafora J.W."/>
        </authorList>
    </citation>
    <scope>NUCLEOTIDE SEQUENCE [LARGE SCALE GENOMIC DNA]</scope>
    <source>
        <strain evidence="2 3">NRBC 100945</strain>
    </source>
</reference>